<name>A0ACB7S269_HYAAI</name>
<accession>A0ACB7S269</accession>
<evidence type="ECO:0000313" key="1">
    <source>
        <dbReference type="EMBL" id="KAH6928580.1"/>
    </source>
</evidence>
<sequence length="306" mass="35035">MAPYIPLEERRRILQGWSQRAICGLMNRSRTAVNRIIKAYRDRGGALDDEQRSGRPRATDSVTDQLIVACAVVDPFLDANEIRRELQLDVSSSTIRRRLWEAGLQGCVAAQKPQLTERQRQLRLEFARAVQDWAEDEWREVIFTDEATFSTRWDQQRRVWRPMNCSSLTLWKHAPVALLPVSRASIPPMRTIPQVPNSWDFNLSDEDFLTSPDSDGNQGATSEKRARRDDADLIKGSFQSSVGREEHIGMAQSAVSNTIYEVTEAIIISVAARAARRKLVDFPPTPWLPRMRRRRRLRYSATSQAC</sequence>
<keyword evidence="2" id="KW-1185">Reference proteome</keyword>
<proteinExistence type="predicted"/>
<dbReference type="Proteomes" id="UP000821845">
    <property type="component" value="Chromosome 6"/>
</dbReference>
<gene>
    <name evidence="1" type="ORF">HPB50_017262</name>
</gene>
<evidence type="ECO:0000313" key="2">
    <source>
        <dbReference type="Proteomes" id="UP000821845"/>
    </source>
</evidence>
<organism evidence="1 2">
    <name type="scientific">Hyalomma asiaticum</name>
    <name type="common">Tick</name>
    <dbReference type="NCBI Taxonomy" id="266040"/>
    <lineage>
        <taxon>Eukaryota</taxon>
        <taxon>Metazoa</taxon>
        <taxon>Ecdysozoa</taxon>
        <taxon>Arthropoda</taxon>
        <taxon>Chelicerata</taxon>
        <taxon>Arachnida</taxon>
        <taxon>Acari</taxon>
        <taxon>Parasitiformes</taxon>
        <taxon>Ixodida</taxon>
        <taxon>Ixodoidea</taxon>
        <taxon>Ixodidae</taxon>
        <taxon>Hyalomminae</taxon>
        <taxon>Hyalomma</taxon>
    </lineage>
</organism>
<reference evidence="1" key="1">
    <citation type="submission" date="2020-05" db="EMBL/GenBank/DDBJ databases">
        <title>Large-scale comparative analyses of tick genomes elucidate their genetic diversity and vector capacities.</title>
        <authorList>
            <person name="Jia N."/>
            <person name="Wang J."/>
            <person name="Shi W."/>
            <person name="Du L."/>
            <person name="Sun Y."/>
            <person name="Zhan W."/>
            <person name="Jiang J."/>
            <person name="Wang Q."/>
            <person name="Zhang B."/>
            <person name="Ji P."/>
            <person name="Sakyi L.B."/>
            <person name="Cui X."/>
            <person name="Yuan T."/>
            <person name="Jiang B."/>
            <person name="Yang W."/>
            <person name="Lam T.T.-Y."/>
            <person name="Chang Q."/>
            <person name="Ding S."/>
            <person name="Wang X."/>
            <person name="Zhu J."/>
            <person name="Ruan X."/>
            <person name="Zhao L."/>
            <person name="Wei J."/>
            <person name="Que T."/>
            <person name="Du C."/>
            <person name="Cheng J."/>
            <person name="Dai P."/>
            <person name="Han X."/>
            <person name="Huang E."/>
            <person name="Gao Y."/>
            <person name="Liu J."/>
            <person name="Shao H."/>
            <person name="Ye R."/>
            <person name="Li L."/>
            <person name="Wei W."/>
            <person name="Wang X."/>
            <person name="Wang C."/>
            <person name="Yang T."/>
            <person name="Huo Q."/>
            <person name="Li W."/>
            <person name="Guo W."/>
            <person name="Chen H."/>
            <person name="Zhou L."/>
            <person name="Ni X."/>
            <person name="Tian J."/>
            <person name="Zhou Y."/>
            <person name="Sheng Y."/>
            <person name="Liu T."/>
            <person name="Pan Y."/>
            <person name="Xia L."/>
            <person name="Li J."/>
            <person name="Zhao F."/>
            <person name="Cao W."/>
        </authorList>
    </citation>
    <scope>NUCLEOTIDE SEQUENCE</scope>
    <source>
        <strain evidence="1">Hyas-2018</strain>
    </source>
</reference>
<protein>
    <submittedName>
        <fullName evidence="1">Uncharacterized protein</fullName>
    </submittedName>
</protein>
<comment type="caution">
    <text evidence="1">The sequence shown here is derived from an EMBL/GenBank/DDBJ whole genome shotgun (WGS) entry which is preliminary data.</text>
</comment>
<dbReference type="EMBL" id="CM023486">
    <property type="protein sequence ID" value="KAH6928580.1"/>
    <property type="molecule type" value="Genomic_DNA"/>
</dbReference>